<organism evidence="2 3">
    <name type="scientific">Symbiodinium microadriaticum</name>
    <name type="common">Dinoflagellate</name>
    <name type="synonym">Zooxanthella microadriatica</name>
    <dbReference type="NCBI Taxonomy" id="2951"/>
    <lineage>
        <taxon>Eukaryota</taxon>
        <taxon>Sar</taxon>
        <taxon>Alveolata</taxon>
        <taxon>Dinophyceae</taxon>
        <taxon>Suessiales</taxon>
        <taxon>Symbiodiniaceae</taxon>
        <taxon>Symbiodinium</taxon>
    </lineage>
</organism>
<evidence type="ECO:0000313" key="2">
    <source>
        <dbReference type="EMBL" id="OLQ12801.1"/>
    </source>
</evidence>
<gene>
    <name evidence="2" type="ORF">AK812_SmicGene3271</name>
</gene>
<feature type="region of interest" description="Disordered" evidence="1">
    <location>
        <begin position="480"/>
        <end position="519"/>
    </location>
</feature>
<dbReference type="AlphaFoldDB" id="A0A1Q9EZF0"/>
<evidence type="ECO:0000313" key="3">
    <source>
        <dbReference type="Proteomes" id="UP000186817"/>
    </source>
</evidence>
<evidence type="ECO:0000256" key="1">
    <source>
        <dbReference type="SAM" id="MobiDB-lite"/>
    </source>
</evidence>
<accession>A0A1Q9EZF0</accession>
<dbReference type="OrthoDB" id="410338at2759"/>
<reference evidence="2 3" key="1">
    <citation type="submission" date="2016-02" db="EMBL/GenBank/DDBJ databases">
        <title>Genome analysis of coral dinoflagellate symbionts highlights evolutionary adaptations to a symbiotic lifestyle.</title>
        <authorList>
            <person name="Aranda M."/>
            <person name="Li Y."/>
            <person name="Liew Y.J."/>
            <person name="Baumgarten S."/>
            <person name="Simakov O."/>
            <person name="Wilson M."/>
            <person name="Piel J."/>
            <person name="Ashoor H."/>
            <person name="Bougouffa S."/>
            <person name="Bajic V.B."/>
            <person name="Ryu T."/>
            <person name="Ravasi T."/>
            <person name="Bayer T."/>
            <person name="Micklem G."/>
            <person name="Kim H."/>
            <person name="Bhak J."/>
            <person name="Lajeunesse T.C."/>
            <person name="Voolstra C.R."/>
        </authorList>
    </citation>
    <scope>NUCLEOTIDE SEQUENCE [LARGE SCALE GENOMIC DNA]</scope>
    <source>
        <strain evidence="2 3">CCMP2467</strain>
    </source>
</reference>
<feature type="region of interest" description="Disordered" evidence="1">
    <location>
        <begin position="89"/>
        <end position="108"/>
    </location>
</feature>
<dbReference type="EMBL" id="LSRX01000038">
    <property type="protein sequence ID" value="OLQ12801.1"/>
    <property type="molecule type" value="Genomic_DNA"/>
</dbReference>
<protein>
    <submittedName>
        <fullName evidence="2">Uncharacterized protein</fullName>
    </submittedName>
</protein>
<proteinExistence type="predicted"/>
<sequence>MRQRRRIFQWRRQIQGLRKVRAQSEHHVWDSGLGLWRAKCGNSTQHPLTQKWRRSPHELFTPLCSNCSGSDFGLSWVSSVRQQWASDRRQKLKATPGAATSDPGDGANDLQMKAVPEETELCSGQQDVRVGDFLQEALPNVRLNVPKPEPGTEWLVVLTASSLAPWTGQSMKTLNHWIPAFRAARADKEIWMRRASEEVEKHVAQAHAEAAAKGSDPEQILQGERKTGNYIRFVKRLLAREILCFDIPGFGDCGCHALFAFMQDSPDVAFLAAELPGMEPQLRQIREELATAWRSIASVPIWHELAGIFLAEAVAEYTASKQPAAVETPPRKRPKRELEMSPAKHSGKTVLCGQLVRPDSVVMRSAEGQGPLRAGGEKNGAQGGKKQTGKRKEPVPPTEEECWAQVVSAHGLSYRRYVQYHAKYKLIRRDRIRCACTDFAGLRRRLAASDWPADCEACVDLLQFAGWTKDSVGPRLQEAKTQFQRGQGSREAPADDGAVVPASTDDANAEPGKREYARQHGLESRVTCCGRNRAKIKQHVQGATHMALSALQQPQRSVPALTDAVVSPPVECMGLVLGSELGKRSRLRSNLLPVWQEYAEFAFLGNRLTVNGTSTHVVQRLCTTGDWHFRHVSCTGKAAEPIRAKDGSQACSLCFGLGNDKNFLHRIARFVRFLDMARLLHAKIYAKDTVDTLLDSMTQKAVFKERNAKDYQQFFDMETRQLQQEVRQIFHGSAQQRTTSAMHYFCAHVVFPCLQVHPDHVLQGVSLDTFYRCIGDLSVKM</sequence>
<comment type="caution">
    <text evidence="2">The sequence shown here is derived from an EMBL/GenBank/DDBJ whole genome shotgun (WGS) entry which is preliminary data.</text>
</comment>
<feature type="region of interest" description="Disordered" evidence="1">
    <location>
        <begin position="368"/>
        <end position="398"/>
    </location>
</feature>
<keyword evidence="3" id="KW-1185">Reference proteome</keyword>
<dbReference type="Proteomes" id="UP000186817">
    <property type="component" value="Unassembled WGS sequence"/>
</dbReference>
<feature type="region of interest" description="Disordered" evidence="1">
    <location>
        <begin position="320"/>
        <end position="343"/>
    </location>
</feature>
<name>A0A1Q9EZF0_SYMMI</name>